<dbReference type="SUPFAM" id="SSF46689">
    <property type="entry name" value="Homeodomain-like"/>
    <property type="match status" value="1"/>
</dbReference>
<dbReference type="InterPro" id="IPR050109">
    <property type="entry name" value="HTH-type_TetR-like_transc_reg"/>
</dbReference>
<evidence type="ECO:0000313" key="5">
    <source>
        <dbReference type="Proteomes" id="UP000217676"/>
    </source>
</evidence>
<evidence type="ECO:0000256" key="2">
    <source>
        <dbReference type="PROSITE-ProRule" id="PRU00335"/>
    </source>
</evidence>
<dbReference type="PANTHER" id="PTHR30055">
    <property type="entry name" value="HTH-TYPE TRANSCRIPTIONAL REGULATOR RUTR"/>
    <property type="match status" value="1"/>
</dbReference>
<dbReference type="SUPFAM" id="SSF48498">
    <property type="entry name" value="Tetracyclin repressor-like, C-terminal domain"/>
    <property type="match status" value="1"/>
</dbReference>
<dbReference type="PRINTS" id="PR00455">
    <property type="entry name" value="HTHTETR"/>
</dbReference>
<dbReference type="GO" id="GO:0000976">
    <property type="term" value="F:transcription cis-regulatory region binding"/>
    <property type="evidence" value="ECO:0007669"/>
    <property type="project" value="TreeGrafter"/>
</dbReference>
<dbReference type="EMBL" id="AP017424">
    <property type="protein sequence ID" value="BAU83057.1"/>
    <property type="molecule type" value="Genomic_DNA"/>
</dbReference>
<evidence type="ECO:0000313" key="4">
    <source>
        <dbReference type="EMBL" id="BAU83057.1"/>
    </source>
</evidence>
<dbReference type="Gene3D" id="1.10.357.10">
    <property type="entry name" value="Tetracycline Repressor, domain 2"/>
    <property type="match status" value="1"/>
</dbReference>
<dbReference type="PANTHER" id="PTHR30055:SF226">
    <property type="entry name" value="HTH-TYPE TRANSCRIPTIONAL REGULATOR PKSA"/>
    <property type="match status" value="1"/>
</dbReference>
<dbReference type="Pfam" id="PF00440">
    <property type="entry name" value="TetR_N"/>
    <property type="match status" value="1"/>
</dbReference>
<accession>A0A160NWE8</accession>
<dbReference type="InterPro" id="IPR036271">
    <property type="entry name" value="Tet_transcr_reg_TetR-rel_C_sf"/>
</dbReference>
<evidence type="ECO:0000256" key="1">
    <source>
        <dbReference type="ARBA" id="ARBA00023125"/>
    </source>
</evidence>
<sequence length="207" mass="22599">MVYRRTERTERHARTKEEAFVRAAHELVAHEGFAGAKVAAVAGACGVSAGSLYSYFGSRDELLARVFRRAAGRELAAVRAAVDAAPARPEARLEAFADTFTVRALRGRRLAWALLFEPVSPVVERERLLYRREYAQVCEGVIRDGVAVGRFARQNPAVAAGAVIGAISEALVGRLSPEVARRAEVPDEQLVDEIRDFCLRALGRVPA</sequence>
<keyword evidence="1 2" id="KW-0238">DNA-binding</keyword>
<keyword evidence="5" id="KW-1185">Reference proteome</keyword>
<dbReference type="PROSITE" id="PS50977">
    <property type="entry name" value="HTH_TETR_2"/>
    <property type="match status" value="1"/>
</dbReference>
<dbReference type="InterPro" id="IPR041490">
    <property type="entry name" value="KstR2_TetR_C"/>
</dbReference>
<feature type="DNA-binding region" description="H-T-H motif" evidence="2">
    <location>
        <begin position="37"/>
        <end position="56"/>
    </location>
</feature>
<organism evidence="4 5">
    <name type="scientific">Streptomyces laurentii</name>
    <dbReference type="NCBI Taxonomy" id="39478"/>
    <lineage>
        <taxon>Bacteria</taxon>
        <taxon>Bacillati</taxon>
        <taxon>Actinomycetota</taxon>
        <taxon>Actinomycetes</taxon>
        <taxon>Kitasatosporales</taxon>
        <taxon>Streptomycetaceae</taxon>
        <taxon>Streptomyces</taxon>
    </lineage>
</organism>
<proteinExistence type="predicted"/>
<dbReference type="Gene3D" id="1.10.10.60">
    <property type="entry name" value="Homeodomain-like"/>
    <property type="match status" value="1"/>
</dbReference>
<reference evidence="4 5" key="1">
    <citation type="journal article" date="2016" name="Genome Announc.">
        <title>Complete Genome Sequence of Thiostrepton-Producing Streptomyces laurentii ATCC 31255.</title>
        <authorList>
            <person name="Doi K."/>
            <person name="Fujino Y."/>
            <person name="Nagayoshi Y."/>
            <person name="Ohshima T."/>
            <person name="Ogata S."/>
        </authorList>
    </citation>
    <scope>NUCLEOTIDE SEQUENCE [LARGE SCALE GENOMIC DNA]</scope>
    <source>
        <strain evidence="4 5">ATCC 31255</strain>
    </source>
</reference>
<feature type="domain" description="HTH tetR-type" evidence="3">
    <location>
        <begin position="14"/>
        <end position="74"/>
    </location>
</feature>
<dbReference type="InterPro" id="IPR009057">
    <property type="entry name" value="Homeodomain-like_sf"/>
</dbReference>
<evidence type="ECO:0000259" key="3">
    <source>
        <dbReference type="PROSITE" id="PS50977"/>
    </source>
</evidence>
<dbReference type="Pfam" id="PF17932">
    <property type="entry name" value="TetR_C_24"/>
    <property type="match status" value="1"/>
</dbReference>
<dbReference type="GO" id="GO:0003700">
    <property type="term" value="F:DNA-binding transcription factor activity"/>
    <property type="evidence" value="ECO:0007669"/>
    <property type="project" value="TreeGrafter"/>
</dbReference>
<gene>
    <name evidence="4" type="ORF">SLA_2123</name>
</gene>
<name>A0A160NWE8_STRLU</name>
<dbReference type="Proteomes" id="UP000217676">
    <property type="component" value="Chromosome"/>
</dbReference>
<dbReference type="RefSeq" id="WP_359878102.1">
    <property type="nucleotide sequence ID" value="NZ_JBEYHT010000027.1"/>
</dbReference>
<dbReference type="AlphaFoldDB" id="A0A160NWE8"/>
<dbReference type="KEGG" id="slau:SLA_2123"/>
<dbReference type="InterPro" id="IPR001647">
    <property type="entry name" value="HTH_TetR"/>
</dbReference>
<protein>
    <submittedName>
        <fullName evidence="4">TetR family transcriptional regulator</fullName>
    </submittedName>
</protein>